<keyword evidence="6" id="KW-1185">Reference proteome</keyword>
<protein>
    <submittedName>
        <fullName evidence="5">SNF1-interacting protein</fullName>
    </submittedName>
</protein>
<evidence type="ECO:0000256" key="2">
    <source>
        <dbReference type="PROSITE-ProRule" id="PRU00175"/>
    </source>
</evidence>
<organism evidence="5 6">
    <name type="scientific">Malassezia cuniculi</name>
    <dbReference type="NCBI Taxonomy" id="948313"/>
    <lineage>
        <taxon>Eukaryota</taxon>
        <taxon>Fungi</taxon>
        <taxon>Dikarya</taxon>
        <taxon>Basidiomycota</taxon>
        <taxon>Ustilaginomycotina</taxon>
        <taxon>Malasseziomycetes</taxon>
        <taxon>Malasseziales</taxon>
        <taxon>Malasseziaceae</taxon>
        <taxon>Malassezia</taxon>
    </lineage>
</organism>
<accession>A0AAF0J5B7</accession>
<keyword evidence="2" id="KW-0863">Zinc-finger</keyword>
<comment type="similarity">
    <text evidence="1">Belongs to the SIP5 family.</text>
</comment>
<dbReference type="InterPro" id="IPR001841">
    <property type="entry name" value="Znf_RING"/>
</dbReference>
<dbReference type="PROSITE" id="PS50089">
    <property type="entry name" value="ZF_RING_2"/>
    <property type="match status" value="1"/>
</dbReference>
<evidence type="ECO:0000256" key="3">
    <source>
        <dbReference type="SAM" id="MobiDB-lite"/>
    </source>
</evidence>
<feature type="compositionally biased region" description="Polar residues" evidence="3">
    <location>
        <begin position="408"/>
        <end position="417"/>
    </location>
</feature>
<feature type="compositionally biased region" description="Basic and acidic residues" evidence="3">
    <location>
        <begin position="338"/>
        <end position="353"/>
    </location>
</feature>
<evidence type="ECO:0000259" key="4">
    <source>
        <dbReference type="PROSITE" id="PS50089"/>
    </source>
</evidence>
<evidence type="ECO:0000256" key="1">
    <source>
        <dbReference type="ARBA" id="ARBA00010402"/>
    </source>
</evidence>
<feature type="region of interest" description="Disordered" evidence="3">
    <location>
        <begin position="1"/>
        <end position="45"/>
    </location>
</feature>
<keyword evidence="2" id="KW-0479">Metal-binding</keyword>
<dbReference type="AlphaFoldDB" id="A0AAF0J5B7"/>
<reference evidence="5" key="1">
    <citation type="submission" date="2023-03" db="EMBL/GenBank/DDBJ databases">
        <title>Mating type loci evolution in Malassezia.</title>
        <authorList>
            <person name="Coelho M.A."/>
        </authorList>
    </citation>
    <scope>NUCLEOTIDE SEQUENCE</scope>
    <source>
        <strain evidence="5">CBS 11721</strain>
    </source>
</reference>
<dbReference type="InterPro" id="IPR039301">
    <property type="entry name" value="Sip5/DA2"/>
</dbReference>
<evidence type="ECO:0000313" key="6">
    <source>
        <dbReference type="Proteomes" id="UP001219933"/>
    </source>
</evidence>
<feature type="compositionally biased region" description="Low complexity" evidence="3">
    <location>
        <begin position="354"/>
        <end position="395"/>
    </location>
</feature>
<dbReference type="PANTHER" id="PTHR31315">
    <property type="entry name" value="PROTEIN SIP5"/>
    <property type="match status" value="1"/>
</dbReference>
<feature type="region of interest" description="Disordered" evidence="3">
    <location>
        <begin position="408"/>
        <end position="481"/>
    </location>
</feature>
<keyword evidence="2" id="KW-0862">Zinc</keyword>
<dbReference type="PANTHER" id="PTHR31315:SF1">
    <property type="entry name" value="PROTEIN SIP5"/>
    <property type="match status" value="1"/>
</dbReference>
<dbReference type="EMBL" id="CP119878">
    <property type="protein sequence ID" value="WFD34347.1"/>
    <property type="molecule type" value="Genomic_DNA"/>
</dbReference>
<feature type="domain" description="RING-type" evidence="4">
    <location>
        <begin position="98"/>
        <end position="148"/>
    </location>
</feature>
<dbReference type="Proteomes" id="UP001219933">
    <property type="component" value="Chromosome 2"/>
</dbReference>
<dbReference type="GO" id="GO:0005737">
    <property type="term" value="C:cytoplasm"/>
    <property type="evidence" value="ECO:0007669"/>
    <property type="project" value="TreeGrafter"/>
</dbReference>
<sequence>MGQQIGREQGARVRRRNSTRESVDVRPSTDNTPPQPEPEPVVSADTRVAGGFVVPQGVYKKDPGGDQAVIRSFIVEKRLAPFYPPLDDDDDDENGNECPICFMSFPTDLNYSRCCHQPICTECFVQIKRAPPNPSADPPSRPAACPFCVTDNFGVIFSTSAHGSIADSTEAVLARTEVAFGTGGAGSSHNVVPADDPRVVLTDSVHPEWEEQLAKAIESVARCEMRRVIMRQVGDTVVPIGVSSSRMGHSIAEAIGHNAALGRSVQGGNIVLAENVTSVRNETQPRQGRNTFLRRSLNRARRHVQPEPRTRRSLDVVPREIEDLMLAEAMRRSMIDHEREVAQRKAREEEQRQAAEASPAAPAAAPAAVPSALPAATATATPTPTTATPTSTTAASPLPFAMDYANPAAQTLPTTPTSPIPVTFQTTTASPANPFLTRLGHPAGRARSGSVPLSRETENDLRQISGEVPPFSRNPFHTRPQ</sequence>
<gene>
    <name evidence="5" type="primary">SIP5</name>
    <name evidence="5" type="ORF">MCUN1_001186</name>
</gene>
<dbReference type="GO" id="GO:0008270">
    <property type="term" value="F:zinc ion binding"/>
    <property type="evidence" value="ECO:0007669"/>
    <property type="project" value="UniProtKB-KW"/>
</dbReference>
<proteinExistence type="inferred from homology"/>
<evidence type="ECO:0000313" key="5">
    <source>
        <dbReference type="EMBL" id="WFD34347.1"/>
    </source>
</evidence>
<feature type="region of interest" description="Disordered" evidence="3">
    <location>
        <begin position="338"/>
        <end position="395"/>
    </location>
</feature>
<name>A0AAF0J5B7_9BASI</name>